<dbReference type="EMBL" id="LYRP01000033">
    <property type="protein sequence ID" value="OAT76141.1"/>
    <property type="molecule type" value="Genomic_DNA"/>
</dbReference>
<feature type="transmembrane region" description="Helical" evidence="6">
    <location>
        <begin position="6"/>
        <end position="29"/>
    </location>
</feature>
<keyword evidence="3" id="KW-0973">c-di-GMP</keyword>
<evidence type="ECO:0000256" key="6">
    <source>
        <dbReference type="PROSITE-ProRule" id="PRU00244"/>
    </source>
</evidence>
<feature type="transmembrane region" description="Helical" evidence="6">
    <location>
        <begin position="212"/>
        <end position="234"/>
    </location>
</feature>
<dbReference type="PROSITE" id="PS50924">
    <property type="entry name" value="MHYT"/>
    <property type="match status" value="1"/>
</dbReference>
<comment type="catalytic activity">
    <reaction evidence="4">
        <text>2 GTP = 3',3'-c-di-GMP + 2 diphosphate</text>
        <dbReference type="Rhea" id="RHEA:24898"/>
        <dbReference type="ChEBI" id="CHEBI:33019"/>
        <dbReference type="ChEBI" id="CHEBI:37565"/>
        <dbReference type="ChEBI" id="CHEBI:58805"/>
        <dbReference type="EC" id="2.7.7.65"/>
    </reaction>
</comment>
<protein>
    <recommendedName>
        <fullName evidence="12">Diguanylate phosphodiesterase</fullName>
    </recommendedName>
</protein>
<dbReference type="Pfam" id="PF00563">
    <property type="entry name" value="EAL"/>
    <property type="match status" value="1"/>
</dbReference>
<dbReference type="SMART" id="SM00267">
    <property type="entry name" value="GGDEF"/>
    <property type="match status" value="1"/>
</dbReference>
<dbReference type="GO" id="GO:0071111">
    <property type="term" value="F:cyclic-guanylate-specific phosphodiesterase activity"/>
    <property type="evidence" value="ECO:0007669"/>
    <property type="project" value="UniProtKB-EC"/>
</dbReference>
<evidence type="ECO:0000256" key="4">
    <source>
        <dbReference type="ARBA" id="ARBA00034247"/>
    </source>
</evidence>
<feature type="domain" description="MHYT" evidence="9">
    <location>
        <begin position="6"/>
        <end position="199"/>
    </location>
</feature>
<dbReference type="AlphaFoldDB" id="A0A1B7L1G8"/>
<dbReference type="Pfam" id="PF00990">
    <property type="entry name" value="GGDEF"/>
    <property type="match status" value="1"/>
</dbReference>
<dbReference type="SUPFAM" id="SSF55073">
    <property type="entry name" value="Nucleotide cyclase"/>
    <property type="match status" value="1"/>
</dbReference>
<feature type="transmembrane region" description="Helical" evidence="6">
    <location>
        <begin position="173"/>
        <end position="192"/>
    </location>
</feature>
<dbReference type="RefSeq" id="WP_064599510.1">
    <property type="nucleotide sequence ID" value="NZ_LYRP01000033.1"/>
</dbReference>
<dbReference type="SUPFAM" id="SSF141868">
    <property type="entry name" value="EAL domain-like"/>
    <property type="match status" value="1"/>
</dbReference>
<comment type="cofactor">
    <cofactor evidence="1">
        <name>Mg(2+)</name>
        <dbReference type="ChEBI" id="CHEBI:18420"/>
    </cofactor>
</comment>
<evidence type="ECO:0008006" key="12">
    <source>
        <dbReference type="Google" id="ProtNLM"/>
    </source>
</evidence>
<dbReference type="FunFam" id="3.30.70.270:FF:000001">
    <property type="entry name" value="Diguanylate cyclase domain protein"/>
    <property type="match status" value="1"/>
</dbReference>
<comment type="caution">
    <text evidence="10">The sequence shown here is derived from an EMBL/GenBank/DDBJ whole genome shotgun (WGS) entry which is preliminary data.</text>
</comment>
<dbReference type="OrthoDB" id="9804951at2"/>
<dbReference type="Gene3D" id="3.30.70.270">
    <property type="match status" value="1"/>
</dbReference>
<dbReference type="Proteomes" id="UP000078225">
    <property type="component" value="Unassembled WGS sequence"/>
</dbReference>
<evidence type="ECO:0000256" key="3">
    <source>
        <dbReference type="ARBA" id="ARBA00022636"/>
    </source>
</evidence>
<dbReference type="InterPro" id="IPR043128">
    <property type="entry name" value="Rev_trsase/Diguanyl_cyclase"/>
</dbReference>
<dbReference type="GO" id="GO:0052621">
    <property type="term" value="F:diguanylate cyclase activity"/>
    <property type="evidence" value="ECO:0007669"/>
    <property type="project" value="UniProtKB-EC"/>
</dbReference>
<evidence type="ECO:0000259" key="9">
    <source>
        <dbReference type="PROSITE" id="PS50924"/>
    </source>
</evidence>
<comment type="pathway">
    <text evidence="2">Purine metabolism; 3',5'-cyclic di-GMP biosynthesis.</text>
</comment>
<dbReference type="NCBIfam" id="TIGR00254">
    <property type="entry name" value="GGDEF"/>
    <property type="match status" value="1"/>
</dbReference>
<sequence length="684" mass="75100">MMVVHYNPVLVAISFLVAVVASYTALDMAGRVMEVKNRAACWWLAGGGTAMGIGIWAMHFIGMLAMVMPVKLAYNLPLTLLSLLMGIAASLFALRMVCHAVLPLRRLITGSISMGSGIAAMHYTGMMAVEIFPAITWDPYWVAASFMVAFIAAGCALYLTFHLRQRRRSVHAYRVIAACIMGGGIAGMHYTGMMAACFPAHAHGAHGLNRNWMALLVTLVSLTILGIALLTSVLDARLHTKTSELVNLLARANAELEKRAHYDWLTGLPNRGWLEQQLAAALDEARSENRRFALMFLDLDDFKQVNDRLGHQSGDLLLVDVVARMKRVLMDRGILARLGGDEFVLFMPVTRAMDAATLAKQLVDNVATPYSVAQQSARVSLSVGIALYPEDGRDVRELMFNADTAMYYTKQHGRNNFHFYQAGMGESQIQENQLVSAMHQALRNQEFCLYYQPKFSAPTGAIIGFEALIRWQHPEKGLLAPDSFLPCAEKYGLIIAVGSWVLDEACRQLAQWHAQGATHWSVAVNLSALQLAQPGLVAQVLACLEKYQLPPDVLTLEITETSAINNPQESASRLAQLKARGVKISIDDFGTGYANLLYLKALPASELKIDRAFIIDTDPGSQNTAIVALIIDLARSLKLNVVAEGVETEAQKDFFTGLGCDVLQGYLLGKPLPAQSVIPFFWER</sequence>
<dbReference type="CDD" id="cd01948">
    <property type="entry name" value="EAL"/>
    <property type="match status" value="1"/>
</dbReference>
<feature type="domain" description="GGDEF" evidence="8">
    <location>
        <begin position="290"/>
        <end position="422"/>
    </location>
</feature>
<dbReference type="Pfam" id="PF03707">
    <property type="entry name" value="MHYT"/>
    <property type="match status" value="3"/>
</dbReference>
<dbReference type="InterPro" id="IPR052155">
    <property type="entry name" value="Biofilm_reg_signaling"/>
</dbReference>
<comment type="catalytic activity">
    <reaction evidence="5">
        <text>3',3'-c-di-GMP + H2O = 5'-phosphoguanylyl(3'-&gt;5')guanosine + H(+)</text>
        <dbReference type="Rhea" id="RHEA:24902"/>
        <dbReference type="ChEBI" id="CHEBI:15377"/>
        <dbReference type="ChEBI" id="CHEBI:15378"/>
        <dbReference type="ChEBI" id="CHEBI:58754"/>
        <dbReference type="ChEBI" id="CHEBI:58805"/>
        <dbReference type="EC" id="3.1.4.52"/>
    </reaction>
    <physiologicalReaction direction="left-to-right" evidence="5">
        <dbReference type="Rhea" id="RHEA:24903"/>
    </physiologicalReaction>
</comment>
<dbReference type="SMART" id="SM00052">
    <property type="entry name" value="EAL"/>
    <property type="match status" value="1"/>
</dbReference>
<dbReference type="Gene3D" id="3.20.20.450">
    <property type="entry name" value="EAL domain"/>
    <property type="match status" value="1"/>
</dbReference>
<feature type="transmembrane region" description="Helical" evidence="6">
    <location>
        <begin position="72"/>
        <end position="94"/>
    </location>
</feature>
<dbReference type="CDD" id="cd01949">
    <property type="entry name" value="GGDEF"/>
    <property type="match status" value="1"/>
</dbReference>
<dbReference type="FunFam" id="3.20.20.450:FF:000001">
    <property type="entry name" value="Cyclic di-GMP phosphodiesterase yahA"/>
    <property type="match status" value="1"/>
</dbReference>
<feature type="transmembrane region" description="Helical" evidence="6">
    <location>
        <begin position="41"/>
        <end position="66"/>
    </location>
</feature>
<dbReference type="InterPro" id="IPR035919">
    <property type="entry name" value="EAL_sf"/>
</dbReference>
<accession>A0A1B7L1G8</accession>
<evidence type="ECO:0000256" key="5">
    <source>
        <dbReference type="ARBA" id="ARBA00051114"/>
    </source>
</evidence>
<keyword evidence="6" id="KW-0472">Membrane</keyword>
<feature type="domain" description="EAL" evidence="7">
    <location>
        <begin position="431"/>
        <end position="684"/>
    </location>
</feature>
<dbReference type="InterPro" id="IPR001633">
    <property type="entry name" value="EAL_dom"/>
</dbReference>
<feature type="transmembrane region" description="Helical" evidence="6">
    <location>
        <begin position="140"/>
        <end position="161"/>
    </location>
</feature>
<dbReference type="InterPro" id="IPR029787">
    <property type="entry name" value="Nucleotide_cyclase"/>
</dbReference>
<organism evidence="10 11">
    <name type="scientific">Mangrovibacter phragmitis</name>
    <dbReference type="NCBI Taxonomy" id="1691903"/>
    <lineage>
        <taxon>Bacteria</taxon>
        <taxon>Pseudomonadati</taxon>
        <taxon>Pseudomonadota</taxon>
        <taxon>Gammaproteobacteria</taxon>
        <taxon>Enterobacterales</taxon>
        <taxon>Enterobacteriaceae</taxon>
        <taxon>Mangrovibacter</taxon>
    </lineage>
</organism>
<evidence type="ECO:0000259" key="8">
    <source>
        <dbReference type="PROSITE" id="PS50887"/>
    </source>
</evidence>
<proteinExistence type="predicted"/>
<dbReference type="InterPro" id="IPR005330">
    <property type="entry name" value="MHYT_dom"/>
</dbReference>
<name>A0A1B7L1G8_9ENTR</name>
<keyword evidence="6" id="KW-0812">Transmembrane</keyword>
<gene>
    <name evidence="10" type="ORF">A9B99_11900</name>
</gene>
<dbReference type="GO" id="GO:0071732">
    <property type="term" value="P:cellular response to nitric oxide"/>
    <property type="evidence" value="ECO:0007669"/>
    <property type="project" value="UniProtKB-ARBA"/>
</dbReference>
<dbReference type="PANTHER" id="PTHR44757">
    <property type="entry name" value="DIGUANYLATE CYCLASE DGCP"/>
    <property type="match status" value="1"/>
</dbReference>
<evidence type="ECO:0000256" key="1">
    <source>
        <dbReference type="ARBA" id="ARBA00001946"/>
    </source>
</evidence>
<reference evidence="11" key="1">
    <citation type="submission" date="2016-05" db="EMBL/GenBank/DDBJ databases">
        <authorList>
            <person name="Behera P."/>
            <person name="Vaishampayan P."/>
            <person name="Singh N."/>
            <person name="Raina V."/>
            <person name="Suar M."/>
            <person name="Pattnaik A."/>
            <person name="Rastogi G."/>
        </authorList>
    </citation>
    <scope>NUCLEOTIDE SEQUENCE [LARGE SCALE GENOMIC DNA]</scope>
    <source>
        <strain evidence="11">MP23</strain>
    </source>
</reference>
<feature type="transmembrane region" description="Helical" evidence="6">
    <location>
        <begin position="106"/>
        <end position="128"/>
    </location>
</feature>
<evidence type="ECO:0000256" key="2">
    <source>
        <dbReference type="ARBA" id="ARBA00004665"/>
    </source>
</evidence>
<evidence type="ECO:0000313" key="10">
    <source>
        <dbReference type="EMBL" id="OAT76141.1"/>
    </source>
</evidence>
<dbReference type="PROSITE" id="PS50887">
    <property type="entry name" value="GGDEF"/>
    <property type="match status" value="1"/>
</dbReference>
<dbReference type="InterPro" id="IPR000160">
    <property type="entry name" value="GGDEF_dom"/>
</dbReference>
<evidence type="ECO:0000259" key="7">
    <source>
        <dbReference type="PROSITE" id="PS50883"/>
    </source>
</evidence>
<keyword evidence="6" id="KW-1133">Transmembrane helix</keyword>
<dbReference type="GO" id="GO:0016020">
    <property type="term" value="C:membrane"/>
    <property type="evidence" value="ECO:0007669"/>
    <property type="project" value="UniProtKB-UniRule"/>
</dbReference>
<dbReference type="STRING" id="1691903.A9B99_11900"/>
<keyword evidence="11" id="KW-1185">Reference proteome</keyword>
<dbReference type="PANTHER" id="PTHR44757:SF2">
    <property type="entry name" value="BIOFILM ARCHITECTURE MAINTENANCE PROTEIN MBAA"/>
    <property type="match status" value="1"/>
</dbReference>
<dbReference type="PROSITE" id="PS50883">
    <property type="entry name" value="EAL"/>
    <property type="match status" value="1"/>
</dbReference>
<evidence type="ECO:0000313" key="11">
    <source>
        <dbReference type="Proteomes" id="UP000078225"/>
    </source>
</evidence>